<name>X1GXA8_9ZZZZ</name>
<evidence type="ECO:0000256" key="1">
    <source>
        <dbReference type="ARBA" id="ARBA00022801"/>
    </source>
</evidence>
<evidence type="ECO:0000256" key="2">
    <source>
        <dbReference type="ARBA" id="ARBA00023080"/>
    </source>
</evidence>
<keyword evidence="1" id="KW-0378">Hydrolase</keyword>
<proteinExistence type="predicted"/>
<dbReference type="Pfam" id="PF22769">
    <property type="entry name" value="DCD"/>
    <property type="match status" value="1"/>
</dbReference>
<dbReference type="GO" id="GO:0008829">
    <property type="term" value="F:dCTP deaminase activity"/>
    <property type="evidence" value="ECO:0007669"/>
    <property type="project" value="InterPro"/>
</dbReference>
<gene>
    <name evidence="3" type="ORF">S03H2_12260</name>
</gene>
<evidence type="ECO:0000313" key="3">
    <source>
        <dbReference type="EMBL" id="GAH46269.1"/>
    </source>
</evidence>
<sequence length="144" mass="16278">EYYNAHLIESHYVPLGNDFILHPNQFVLGITLEWIHFPKDLAGYVIGRSSWGRQGLIIATATGVHPGFSGCLVLELSNSGEVPIHIYPGLRIAQLFVHRLETEEYQFDDIELSCEGQAKPAIYSPISKKEEEIIKSISEQNKRE</sequence>
<keyword evidence="2" id="KW-0546">Nucleotide metabolism</keyword>
<dbReference type="InterPro" id="IPR033704">
    <property type="entry name" value="dUTPase_trimeric"/>
</dbReference>
<accession>X1GXA8</accession>
<comment type="caution">
    <text evidence="3">The sequence shown here is derived from an EMBL/GenBank/DDBJ whole genome shotgun (WGS) entry which is preliminary data.</text>
</comment>
<dbReference type="NCBIfam" id="TIGR02274">
    <property type="entry name" value="dCTP_deam"/>
    <property type="match status" value="1"/>
</dbReference>
<dbReference type="GO" id="GO:0006229">
    <property type="term" value="P:dUTP biosynthetic process"/>
    <property type="evidence" value="ECO:0007669"/>
    <property type="project" value="InterPro"/>
</dbReference>
<dbReference type="AlphaFoldDB" id="X1GXA8"/>
<protein>
    <submittedName>
        <fullName evidence="3">Uncharacterized protein</fullName>
    </submittedName>
</protein>
<dbReference type="Gene3D" id="2.70.40.10">
    <property type="match status" value="1"/>
</dbReference>
<dbReference type="InterPro" id="IPR011962">
    <property type="entry name" value="dCTP_deaminase"/>
</dbReference>
<feature type="non-terminal residue" evidence="3">
    <location>
        <position position="1"/>
    </location>
</feature>
<dbReference type="PANTHER" id="PTHR42680:SF3">
    <property type="entry name" value="DCTP DEAMINASE"/>
    <property type="match status" value="1"/>
</dbReference>
<dbReference type="SUPFAM" id="SSF51283">
    <property type="entry name" value="dUTPase-like"/>
    <property type="match status" value="1"/>
</dbReference>
<dbReference type="GO" id="GO:0015949">
    <property type="term" value="P:nucleobase-containing small molecule interconversion"/>
    <property type="evidence" value="ECO:0007669"/>
    <property type="project" value="TreeGrafter"/>
</dbReference>
<dbReference type="InterPro" id="IPR036157">
    <property type="entry name" value="dUTPase-like_sf"/>
</dbReference>
<reference evidence="3" key="1">
    <citation type="journal article" date="2014" name="Front. Microbiol.">
        <title>High frequency of phylogenetically diverse reductive dehalogenase-homologous genes in deep subseafloor sedimentary metagenomes.</title>
        <authorList>
            <person name="Kawai M."/>
            <person name="Futagami T."/>
            <person name="Toyoda A."/>
            <person name="Takaki Y."/>
            <person name="Nishi S."/>
            <person name="Hori S."/>
            <person name="Arai W."/>
            <person name="Tsubouchi T."/>
            <person name="Morono Y."/>
            <person name="Uchiyama I."/>
            <person name="Ito T."/>
            <person name="Fujiyama A."/>
            <person name="Inagaki F."/>
            <person name="Takami H."/>
        </authorList>
    </citation>
    <scope>NUCLEOTIDE SEQUENCE</scope>
    <source>
        <strain evidence="3">Expedition CK06-06</strain>
    </source>
</reference>
<dbReference type="EMBL" id="BARU01006241">
    <property type="protein sequence ID" value="GAH46269.1"/>
    <property type="molecule type" value="Genomic_DNA"/>
</dbReference>
<dbReference type="CDD" id="cd07557">
    <property type="entry name" value="trimeric_dUTPase"/>
    <property type="match status" value="1"/>
</dbReference>
<dbReference type="PANTHER" id="PTHR42680">
    <property type="entry name" value="DCTP DEAMINASE"/>
    <property type="match status" value="1"/>
</dbReference>
<organism evidence="3">
    <name type="scientific">marine sediment metagenome</name>
    <dbReference type="NCBI Taxonomy" id="412755"/>
    <lineage>
        <taxon>unclassified sequences</taxon>
        <taxon>metagenomes</taxon>
        <taxon>ecological metagenomes</taxon>
    </lineage>
</organism>